<keyword evidence="1" id="KW-0812">Transmembrane</keyword>
<keyword evidence="1" id="KW-1133">Transmembrane helix</keyword>
<gene>
    <name evidence="3" type="ordered locus">TEQUI_0550</name>
</gene>
<dbReference type="Pfam" id="PF07331">
    <property type="entry name" value="TctB"/>
    <property type="match status" value="1"/>
</dbReference>
<feature type="domain" description="DUF1468" evidence="2">
    <location>
        <begin position="2"/>
        <end position="134"/>
    </location>
</feature>
<evidence type="ECO:0000313" key="3">
    <source>
        <dbReference type="EMBL" id="ADU91492.1"/>
    </source>
</evidence>
<feature type="transmembrane region" description="Helical" evidence="1">
    <location>
        <begin position="143"/>
        <end position="163"/>
    </location>
</feature>
<keyword evidence="1" id="KW-0472">Membrane</keyword>
<feature type="transmembrane region" description="Helical" evidence="1">
    <location>
        <begin position="29"/>
        <end position="47"/>
    </location>
</feature>
<organism evidence="3 4">
    <name type="scientific">Taylorella equigenitalis (strain MCE9)</name>
    <dbReference type="NCBI Taxonomy" id="937774"/>
    <lineage>
        <taxon>Bacteria</taxon>
        <taxon>Pseudomonadati</taxon>
        <taxon>Pseudomonadota</taxon>
        <taxon>Betaproteobacteria</taxon>
        <taxon>Burkholderiales</taxon>
        <taxon>Alcaligenaceae</taxon>
        <taxon>Taylorella</taxon>
    </lineage>
</organism>
<accession>A0A654KGD1</accession>
<dbReference type="InterPro" id="IPR009936">
    <property type="entry name" value="DUF1468"/>
</dbReference>
<evidence type="ECO:0000259" key="2">
    <source>
        <dbReference type="Pfam" id="PF07331"/>
    </source>
</evidence>
<feature type="transmembrane region" description="Helical" evidence="1">
    <location>
        <begin position="67"/>
        <end position="97"/>
    </location>
</feature>
<dbReference type="Proteomes" id="UP000007472">
    <property type="component" value="Chromosome"/>
</dbReference>
<dbReference type="EMBL" id="CP002456">
    <property type="protein sequence ID" value="ADU91492.1"/>
    <property type="molecule type" value="Genomic_DNA"/>
</dbReference>
<evidence type="ECO:0000313" key="4">
    <source>
        <dbReference type="Proteomes" id="UP000007472"/>
    </source>
</evidence>
<proteinExistence type="predicted"/>
<reference evidence="3 4" key="1">
    <citation type="journal article" date="2011" name="J. Bacteriol.">
        <title>Genome sequence of Taylorella equigenitalis MCE9, the causative agent of contagious equine metritis.</title>
        <authorList>
            <person name="Hebert L."/>
            <person name="Moumen B."/>
            <person name="Duquesne F."/>
            <person name="Breuil M.F."/>
            <person name="Laugier C."/>
            <person name="Batto J.M."/>
            <person name="Renault P."/>
            <person name="Petry S."/>
        </authorList>
    </citation>
    <scope>NUCLEOTIDE SEQUENCE [LARGE SCALE GENOMIC DNA]</scope>
    <source>
        <strain evidence="3 4">MCE9</strain>
    </source>
</reference>
<feature type="transmembrane region" description="Helical" evidence="1">
    <location>
        <begin position="109"/>
        <end position="131"/>
    </location>
</feature>
<dbReference type="KEGG" id="teq:TEQUI_0550"/>
<sequence length="171" mass="18629">MFAGFGGFFSIYSYLNYDMGDAMHLGPGFFPFVLGVILGVIGAIIVLKSLCRSPSSETSLGPFDWDILILIIGSVLFFAFALEALGLILTIACICIMSSLASHDFQFKSAIGVAVFMAIFAWLVFVEGLGMTLPLQPSSPSEWSWVTCLFISVSMLICFALVVRRVRCDKP</sequence>
<name>A0A654KGD1_TAYEM</name>
<evidence type="ECO:0000256" key="1">
    <source>
        <dbReference type="SAM" id="Phobius"/>
    </source>
</evidence>
<protein>
    <submittedName>
        <fullName evidence="3">Tricarboxylate transport protein TctB</fullName>
    </submittedName>
</protein>
<dbReference type="AlphaFoldDB" id="A0A654KGD1"/>